<dbReference type="EMBL" id="JBHSGT010000044">
    <property type="protein sequence ID" value="MFC4710469.1"/>
    <property type="molecule type" value="Genomic_DNA"/>
</dbReference>
<evidence type="ECO:0000313" key="2">
    <source>
        <dbReference type="Proteomes" id="UP001596026"/>
    </source>
</evidence>
<protein>
    <submittedName>
        <fullName evidence="1">Uncharacterized protein</fullName>
    </submittedName>
</protein>
<keyword evidence="2" id="KW-1185">Reference proteome</keyword>
<evidence type="ECO:0000313" key="1">
    <source>
        <dbReference type="EMBL" id="MFC4710469.1"/>
    </source>
</evidence>
<reference evidence="2" key="1">
    <citation type="journal article" date="2019" name="Int. J. Syst. Evol. Microbiol.">
        <title>The Global Catalogue of Microorganisms (GCM) 10K type strain sequencing project: providing services to taxonomists for standard genome sequencing and annotation.</title>
        <authorList>
            <consortium name="The Broad Institute Genomics Platform"/>
            <consortium name="The Broad Institute Genome Sequencing Center for Infectious Disease"/>
            <person name="Wu L."/>
            <person name="Ma J."/>
        </authorList>
    </citation>
    <scope>NUCLEOTIDE SEQUENCE [LARGE SCALE GENOMIC DNA]</scope>
    <source>
        <strain evidence="2">CGMCC 1.19061</strain>
    </source>
</reference>
<comment type="caution">
    <text evidence="1">The sequence shown here is derived from an EMBL/GenBank/DDBJ whole genome shotgun (WGS) entry which is preliminary data.</text>
</comment>
<dbReference type="Proteomes" id="UP001596026">
    <property type="component" value="Unassembled WGS sequence"/>
</dbReference>
<organism evidence="1 2">
    <name type="scientific">Enterococcus eurekensis</name>
    <dbReference type="NCBI Taxonomy" id="1159753"/>
    <lineage>
        <taxon>Bacteria</taxon>
        <taxon>Bacillati</taxon>
        <taxon>Bacillota</taxon>
        <taxon>Bacilli</taxon>
        <taxon>Lactobacillales</taxon>
        <taxon>Enterococcaceae</taxon>
        <taxon>Enterococcus</taxon>
    </lineage>
</organism>
<proteinExistence type="predicted"/>
<gene>
    <name evidence="1" type="ORF">ACFO3L_07535</name>
</gene>
<dbReference type="RefSeq" id="WP_379965481.1">
    <property type="nucleotide sequence ID" value="NZ_JBHSGT010000044.1"/>
</dbReference>
<sequence length="54" mass="6122">MQNFLRYLTLGGGGTTEKSITIKKYTKKDGSSAYMFNVYVGHNPQTKNNVYRLS</sequence>
<accession>A0ABV9M653</accession>
<name>A0ABV9M653_9ENTE</name>